<proteinExistence type="predicted"/>
<evidence type="ECO:0000259" key="1">
    <source>
        <dbReference type="Pfam" id="PF06722"/>
    </source>
</evidence>
<dbReference type="FunFam" id="3.40.50.2000:FF:000009">
    <property type="entry name" value="Sterol 3-beta-glucosyltransferase UGT80A2"/>
    <property type="match status" value="1"/>
</dbReference>
<dbReference type="EMBL" id="JABBNB010000012">
    <property type="protein sequence ID" value="NMO02147.1"/>
    <property type="molecule type" value="Genomic_DNA"/>
</dbReference>
<keyword evidence="2" id="KW-0808">Transferase</keyword>
<dbReference type="InterPro" id="IPR002213">
    <property type="entry name" value="UDP_glucos_trans"/>
</dbReference>
<dbReference type="Proteomes" id="UP000550729">
    <property type="component" value="Unassembled WGS sequence"/>
</dbReference>
<evidence type="ECO:0000313" key="2">
    <source>
        <dbReference type="EMBL" id="NMO02147.1"/>
    </source>
</evidence>
<dbReference type="RefSeq" id="WP_170194657.1">
    <property type="nucleotide sequence ID" value="NZ_JABBNB010000012.1"/>
</dbReference>
<dbReference type="InterPro" id="IPR050426">
    <property type="entry name" value="Glycosyltransferase_28"/>
</dbReference>
<dbReference type="PANTHER" id="PTHR48050">
    <property type="entry name" value="STEROL 3-BETA-GLUCOSYLTRANSFERASE"/>
    <property type="match status" value="1"/>
</dbReference>
<dbReference type="InterPro" id="IPR010610">
    <property type="entry name" value="EryCIII-like_C"/>
</dbReference>
<reference evidence="2 3" key="1">
    <citation type="submission" date="2020-04" db="EMBL/GenBank/DDBJ databases">
        <title>Gordonia sp. nov. TBRC 11910.</title>
        <authorList>
            <person name="Suriyachadkun C."/>
        </authorList>
    </citation>
    <scope>NUCLEOTIDE SEQUENCE [LARGE SCALE GENOMIC DNA]</scope>
    <source>
        <strain evidence="2 3">TBRC 11910</strain>
    </source>
</reference>
<dbReference type="GO" id="GO:0008194">
    <property type="term" value="F:UDP-glycosyltransferase activity"/>
    <property type="evidence" value="ECO:0007669"/>
    <property type="project" value="InterPro"/>
</dbReference>
<feature type="domain" description="Erythromycin biosynthesis protein CIII-like C-terminal" evidence="1">
    <location>
        <begin position="299"/>
        <end position="398"/>
    </location>
</feature>
<dbReference type="AlphaFoldDB" id="A0A848KVR3"/>
<comment type="caution">
    <text evidence="2">The sequence shown here is derived from an EMBL/GenBank/DDBJ whole genome shotgun (WGS) entry which is preliminary data.</text>
</comment>
<accession>A0A848KVR3</accession>
<dbReference type="Pfam" id="PF06722">
    <property type="entry name" value="EryCIII-like_C"/>
    <property type="match status" value="1"/>
</dbReference>
<dbReference type="Gene3D" id="3.40.50.2000">
    <property type="entry name" value="Glycogen Phosphorylase B"/>
    <property type="match status" value="2"/>
</dbReference>
<dbReference type="GO" id="GO:0016758">
    <property type="term" value="F:hexosyltransferase activity"/>
    <property type="evidence" value="ECO:0007669"/>
    <property type="project" value="UniProtKB-ARBA"/>
</dbReference>
<protein>
    <submittedName>
        <fullName evidence="2">Glycosyltransferase family 1 protein</fullName>
    </submittedName>
</protein>
<gene>
    <name evidence="2" type="ORF">HH308_13095</name>
</gene>
<organism evidence="2 3">
    <name type="scientific">Gordonia asplenii</name>
    <dbReference type="NCBI Taxonomy" id="2725283"/>
    <lineage>
        <taxon>Bacteria</taxon>
        <taxon>Bacillati</taxon>
        <taxon>Actinomycetota</taxon>
        <taxon>Actinomycetes</taxon>
        <taxon>Mycobacteriales</taxon>
        <taxon>Gordoniaceae</taxon>
        <taxon>Gordonia</taxon>
    </lineage>
</organism>
<evidence type="ECO:0000313" key="3">
    <source>
        <dbReference type="Proteomes" id="UP000550729"/>
    </source>
</evidence>
<dbReference type="SUPFAM" id="SSF53756">
    <property type="entry name" value="UDP-Glycosyltransferase/glycogen phosphorylase"/>
    <property type="match status" value="1"/>
</dbReference>
<dbReference type="GO" id="GO:0017000">
    <property type="term" value="P:antibiotic biosynthetic process"/>
    <property type="evidence" value="ECO:0007669"/>
    <property type="project" value="UniProtKB-ARBA"/>
</dbReference>
<name>A0A848KVR3_9ACTN</name>
<keyword evidence="3" id="KW-1185">Reference proteome</keyword>
<sequence length="419" mass="43684">MTAITIAAFGTRGDVAPLVGLGTGLRDRLGAQVAIAAQQPYEQMIVDAGLAYRGLPHDTEIETRSSEFGQGLVDGAKMRPSKEALAEMREQLSGVGEAMASASEDADLVLFEGPVGSLLGPHVAQALGVRAGLVHLQPASATGDFAPPALGTRSFGRIGNRMVWRLGASGEKVFAPLTDALRTSLGLSPRSRKDVQRNRNEWPTLYGFSGIVVPRPADWPSNAHVCGYWRPAPAHFTPPRELVDFLDAGDAPVFVGLGSTATAHGAELSTTIIEALRKSGRRGVVQRGWARLDVGSDADVITVDDVPHDWLFGKVGAAVHHCGAGTTAAALHAGIPSVPVPGIMDQPFWAARVHALGAAASPVPRHSISADALAAAIDSLSDRHTARCTEIAGRLAAEDGVGEAVTSIARMIDGAGVTR</sequence>
<dbReference type="CDD" id="cd03784">
    <property type="entry name" value="GT1_Gtf-like"/>
    <property type="match status" value="1"/>
</dbReference>
<dbReference type="PANTHER" id="PTHR48050:SF13">
    <property type="entry name" value="STEROL 3-BETA-GLUCOSYLTRANSFERASE UGT80A2"/>
    <property type="match status" value="1"/>
</dbReference>